<dbReference type="Gene3D" id="1.10.510.10">
    <property type="entry name" value="Transferase(Phosphotransferase) domain 1"/>
    <property type="match status" value="1"/>
</dbReference>
<feature type="region of interest" description="Disordered" evidence="9">
    <location>
        <begin position="340"/>
        <end position="376"/>
    </location>
</feature>
<sequence>MKNKERIIDTDDVVGEKFKLGRKIGRGAFSEVYAGVNLQSGEEVAIKLEPVTTEHPQLYHESEIYKRLQGGVGIPSLKWFGVERGHNIMVIELLGPNLQEILDRCGGKFSLKTVLMLANQLIEAVECMHDKGVIHRDIKPENLLMGLGSNVCQVYITDFGLAKLYIDPETDEHISYREHKSFVGTHRYASLYTHCGVEQSRRVDMESLGYVLVYFLKGSLPWQGISAGSNEEELNHKLMIKKFNTKPEELCESCPSEFAAWVKCMRLTLFSEMPSYIYLKAITQRLFKSKGYKFDYVYDWTISPKDNIKLGASAQKPIRILATQDIHDTLEAFSRTRISDDVPSSKDVQPDPENENPWQNASGRRRQRQSSSSPDSICSRFFHTQLLGDLQFLRRLPLLSTADWAPNSSPTADWLPKPSPTSSITSTATAASNCRRDLRFRAHISGEHLHHDCIFTTV</sequence>
<organism evidence="11 12">
    <name type="scientific">Lactuca virosa</name>
    <dbReference type="NCBI Taxonomy" id="75947"/>
    <lineage>
        <taxon>Eukaryota</taxon>
        <taxon>Viridiplantae</taxon>
        <taxon>Streptophyta</taxon>
        <taxon>Embryophyta</taxon>
        <taxon>Tracheophyta</taxon>
        <taxon>Spermatophyta</taxon>
        <taxon>Magnoliopsida</taxon>
        <taxon>eudicotyledons</taxon>
        <taxon>Gunneridae</taxon>
        <taxon>Pentapetalae</taxon>
        <taxon>asterids</taxon>
        <taxon>campanulids</taxon>
        <taxon>Asterales</taxon>
        <taxon>Asteraceae</taxon>
        <taxon>Cichorioideae</taxon>
        <taxon>Cichorieae</taxon>
        <taxon>Lactucinae</taxon>
        <taxon>Lactuca</taxon>
    </lineage>
</organism>
<keyword evidence="12" id="KW-1185">Reference proteome</keyword>
<comment type="caution">
    <text evidence="11">The sequence shown here is derived from an EMBL/GenBank/DDBJ whole genome shotgun (WGS) entry which is preliminary data.</text>
</comment>
<dbReference type="SUPFAM" id="SSF56112">
    <property type="entry name" value="Protein kinase-like (PK-like)"/>
    <property type="match status" value="1"/>
</dbReference>
<dbReference type="GO" id="GO:0004674">
    <property type="term" value="F:protein serine/threonine kinase activity"/>
    <property type="evidence" value="ECO:0007669"/>
    <property type="project" value="UniProtKB-KW"/>
</dbReference>
<dbReference type="PANTHER" id="PTHR11909">
    <property type="entry name" value="CASEIN KINASE-RELATED"/>
    <property type="match status" value="1"/>
</dbReference>
<name>A0AAU9MJZ3_9ASTR</name>
<dbReference type="SMART" id="SM00220">
    <property type="entry name" value="S_TKc"/>
    <property type="match status" value="1"/>
</dbReference>
<dbReference type="PROSITE" id="PS00107">
    <property type="entry name" value="PROTEIN_KINASE_ATP"/>
    <property type="match status" value="1"/>
</dbReference>
<dbReference type="Pfam" id="PF00069">
    <property type="entry name" value="Pkinase"/>
    <property type="match status" value="1"/>
</dbReference>
<evidence type="ECO:0000259" key="10">
    <source>
        <dbReference type="PROSITE" id="PS50011"/>
    </source>
</evidence>
<dbReference type="InterPro" id="IPR000719">
    <property type="entry name" value="Prot_kinase_dom"/>
</dbReference>
<comment type="similarity">
    <text evidence="1">Belongs to the protein kinase superfamily. CK1 Ser/Thr protein kinase family. Casein kinase I subfamily.</text>
</comment>
<protein>
    <recommendedName>
        <fullName evidence="2">non-specific serine/threonine protein kinase</fullName>
        <ecNumber evidence="2">2.7.11.1</ecNumber>
    </recommendedName>
</protein>
<feature type="domain" description="Protein kinase" evidence="10">
    <location>
        <begin position="18"/>
        <end position="279"/>
    </location>
</feature>
<dbReference type="AlphaFoldDB" id="A0AAU9MJZ3"/>
<keyword evidence="3" id="KW-0808">Transferase</keyword>
<dbReference type="PROSITE" id="PS00108">
    <property type="entry name" value="PROTEIN_KINASE_ST"/>
    <property type="match status" value="1"/>
</dbReference>
<feature type="region of interest" description="Disordered" evidence="9">
    <location>
        <begin position="407"/>
        <end position="428"/>
    </location>
</feature>
<gene>
    <name evidence="11" type="ORF">LVIROSA_LOCUS13878</name>
</gene>
<dbReference type="InterPro" id="IPR011009">
    <property type="entry name" value="Kinase-like_dom_sf"/>
</dbReference>
<dbReference type="PROSITE" id="PS50011">
    <property type="entry name" value="PROTEIN_KINASE_DOM"/>
    <property type="match status" value="1"/>
</dbReference>
<evidence type="ECO:0000256" key="8">
    <source>
        <dbReference type="RuleBase" id="RU000304"/>
    </source>
</evidence>
<evidence type="ECO:0000256" key="3">
    <source>
        <dbReference type="ARBA" id="ARBA00022679"/>
    </source>
</evidence>
<evidence type="ECO:0000313" key="12">
    <source>
        <dbReference type="Proteomes" id="UP001157418"/>
    </source>
</evidence>
<evidence type="ECO:0000256" key="2">
    <source>
        <dbReference type="ARBA" id="ARBA00012513"/>
    </source>
</evidence>
<reference evidence="11 12" key="1">
    <citation type="submission" date="2022-01" db="EMBL/GenBank/DDBJ databases">
        <authorList>
            <person name="Xiong W."/>
            <person name="Schranz E."/>
        </authorList>
    </citation>
    <scope>NUCLEOTIDE SEQUENCE [LARGE SCALE GENOMIC DNA]</scope>
</reference>
<dbReference type="EMBL" id="CAKMRJ010002223">
    <property type="protein sequence ID" value="CAH1426817.1"/>
    <property type="molecule type" value="Genomic_DNA"/>
</dbReference>
<accession>A0AAU9MJZ3</accession>
<dbReference type="InterPro" id="IPR008271">
    <property type="entry name" value="Ser/Thr_kinase_AS"/>
</dbReference>
<evidence type="ECO:0000256" key="1">
    <source>
        <dbReference type="ARBA" id="ARBA00005926"/>
    </source>
</evidence>
<dbReference type="CDD" id="cd14016">
    <property type="entry name" value="STKc_CK1"/>
    <property type="match status" value="1"/>
</dbReference>
<evidence type="ECO:0000256" key="4">
    <source>
        <dbReference type="ARBA" id="ARBA00022741"/>
    </source>
</evidence>
<proteinExistence type="inferred from homology"/>
<keyword evidence="4 7" id="KW-0547">Nucleotide-binding</keyword>
<keyword evidence="6 7" id="KW-0067">ATP-binding</keyword>
<evidence type="ECO:0000256" key="9">
    <source>
        <dbReference type="SAM" id="MobiDB-lite"/>
    </source>
</evidence>
<evidence type="ECO:0000256" key="6">
    <source>
        <dbReference type="ARBA" id="ARBA00022840"/>
    </source>
</evidence>
<feature type="binding site" evidence="7">
    <location>
        <position position="47"/>
    </location>
    <ligand>
        <name>ATP</name>
        <dbReference type="ChEBI" id="CHEBI:30616"/>
    </ligand>
</feature>
<dbReference type="EC" id="2.7.11.1" evidence="2"/>
<dbReference type="InterPro" id="IPR050235">
    <property type="entry name" value="CK1_Ser-Thr_kinase"/>
</dbReference>
<dbReference type="InterPro" id="IPR017441">
    <property type="entry name" value="Protein_kinase_ATP_BS"/>
</dbReference>
<evidence type="ECO:0000256" key="7">
    <source>
        <dbReference type="PROSITE-ProRule" id="PRU10141"/>
    </source>
</evidence>
<dbReference type="Proteomes" id="UP001157418">
    <property type="component" value="Unassembled WGS sequence"/>
</dbReference>
<evidence type="ECO:0000256" key="5">
    <source>
        <dbReference type="ARBA" id="ARBA00022777"/>
    </source>
</evidence>
<keyword evidence="5" id="KW-0418">Kinase</keyword>
<evidence type="ECO:0000313" key="11">
    <source>
        <dbReference type="EMBL" id="CAH1426817.1"/>
    </source>
</evidence>
<keyword evidence="8" id="KW-0723">Serine/threonine-protein kinase</keyword>
<dbReference type="GO" id="GO:0005524">
    <property type="term" value="F:ATP binding"/>
    <property type="evidence" value="ECO:0007669"/>
    <property type="project" value="UniProtKB-UniRule"/>
</dbReference>